<feature type="region of interest" description="Disordered" evidence="16">
    <location>
        <begin position="612"/>
        <end position="708"/>
    </location>
</feature>
<keyword evidence="11" id="KW-0832">Ubl conjugation</keyword>
<gene>
    <name evidence="18" type="primary">DEF1</name>
    <name evidence="18" type="ORF">NW766_004840</name>
</gene>
<evidence type="ECO:0000256" key="5">
    <source>
        <dbReference type="ARBA" id="ARBA00020536"/>
    </source>
</evidence>
<evidence type="ECO:0000256" key="13">
    <source>
        <dbReference type="ARBA" id="ARBA00023125"/>
    </source>
</evidence>
<feature type="compositionally biased region" description="Basic and acidic residues" evidence="16">
    <location>
        <begin position="196"/>
        <end position="209"/>
    </location>
</feature>
<dbReference type="PANTHER" id="PTHR16308:SF13">
    <property type="entry name" value="PROTEIN LINGERER"/>
    <property type="match status" value="1"/>
</dbReference>
<feature type="compositionally biased region" description="Polar residues" evidence="16">
    <location>
        <begin position="809"/>
        <end position="821"/>
    </location>
</feature>
<dbReference type="SUPFAM" id="SSF46934">
    <property type="entry name" value="UBA-like"/>
    <property type="match status" value="1"/>
</dbReference>
<evidence type="ECO:0000256" key="3">
    <source>
        <dbReference type="ARBA" id="ARBA00004574"/>
    </source>
</evidence>
<dbReference type="EMBL" id="JAPDHF010000006">
    <property type="protein sequence ID" value="KAJ4016642.1"/>
    <property type="molecule type" value="Genomic_DNA"/>
</dbReference>
<dbReference type="Proteomes" id="UP001152130">
    <property type="component" value="Unassembled WGS sequence"/>
</dbReference>
<keyword evidence="7" id="KW-0963">Cytoplasm</keyword>
<dbReference type="GO" id="GO:0043130">
    <property type="term" value="F:ubiquitin binding"/>
    <property type="evidence" value="ECO:0007669"/>
    <property type="project" value="InterPro"/>
</dbReference>
<feature type="region of interest" description="Disordered" evidence="16">
    <location>
        <begin position="1"/>
        <end position="57"/>
    </location>
</feature>
<feature type="compositionally biased region" description="Gly residues" evidence="16">
    <location>
        <begin position="14"/>
        <end position="27"/>
    </location>
</feature>
<evidence type="ECO:0000256" key="1">
    <source>
        <dbReference type="ARBA" id="ARBA00004123"/>
    </source>
</evidence>
<dbReference type="InterPro" id="IPR003892">
    <property type="entry name" value="CUE"/>
</dbReference>
<keyword evidence="12" id="KW-0779">Telomere</keyword>
<dbReference type="GO" id="GO:0000781">
    <property type="term" value="C:chromosome, telomeric region"/>
    <property type="evidence" value="ECO:0007669"/>
    <property type="project" value="UniProtKB-SubCell"/>
</dbReference>
<keyword evidence="9" id="KW-0227">DNA damage</keyword>
<feature type="compositionally biased region" description="Polar residues" evidence="16">
    <location>
        <begin position="557"/>
        <end position="581"/>
    </location>
</feature>
<evidence type="ECO:0000256" key="15">
    <source>
        <dbReference type="ARBA" id="ARBA00023242"/>
    </source>
</evidence>
<dbReference type="PANTHER" id="PTHR16308">
    <property type="entry name" value="UBIQUITIN ASSOCIATED PROTEIN 2-LIKE/LINGERER"/>
    <property type="match status" value="1"/>
</dbReference>
<dbReference type="GO" id="GO:0006281">
    <property type="term" value="P:DNA repair"/>
    <property type="evidence" value="ECO:0007669"/>
    <property type="project" value="UniProtKB-KW"/>
</dbReference>
<organism evidence="18 19">
    <name type="scientific">Fusarium irregulare</name>
    <dbReference type="NCBI Taxonomy" id="2494466"/>
    <lineage>
        <taxon>Eukaryota</taxon>
        <taxon>Fungi</taxon>
        <taxon>Dikarya</taxon>
        <taxon>Ascomycota</taxon>
        <taxon>Pezizomycotina</taxon>
        <taxon>Sordariomycetes</taxon>
        <taxon>Hypocreomycetidae</taxon>
        <taxon>Hypocreales</taxon>
        <taxon>Nectriaceae</taxon>
        <taxon>Fusarium</taxon>
        <taxon>Fusarium incarnatum-equiseti species complex</taxon>
    </lineage>
</organism>
<dbReference type="InterPro" id="IPR009060">
    <property type="entry name" value="UBA-like_sf"/>
</dbReference>
<feature type="compositionally biased region" description="Acidic residues" evidence="16">
    <location>
        <begin position="435"/>
        <end position="445"/>
    </location>
</feature>
<feature type="compositionally biased region" description="Low complexity" evidence="16">
    <location>
        <begin position="1"/>
        <end position="13"/>
    </location>
</feature>
<evidence type="ECO:0000313" key="19">
    <source>
        <dbReference type="Proteomes" id="UP001152130"/>
    </source>
</evidence>
<proteinExistence type="inferred from homology"/>
<evidence type="ECO:0000256" key="8">
    <source>
        <dbReference type="ARBA" id="ARBA00022553"/>
    </source>
</evidence>
<feature type="compositionally biased region" description="Low complexity" evidence="16">
    <location>
        <begin position="287"/>
        <end position="309"/>
    </location>
</feature>
<feature type="compositionally biased region" description="Low complexity" evidence="16">
    <location>
        <begin position="837"/>
        <end position="855"/>
    </location>
</feature>
<dbReference type="CDD" id="cd14368">
    <property type="entry name" value="CUE_DEF1_like"/>
    <property type="match status" value="1"/>
</dbReference>
<evidence type="ECO:0000256" key="4">
    <source>
        <dbReference type="ARBA" id="ARBA00005491"/>
    </source>
</evidence>
<dbReference type="GO" id="GO:0005737">
    <property type="term" value="C:cytoplasm"/>
    <property type="evidence" value="ECO:0007669"/>
    <property type="project" value="UniProtKB-SubCell"/>
</dbReference>
<feature type="compositionally biased region" description="Basic and acidic residues" evidence="16">
    <location>
        <begin position="405"/>
        <end position="423"/>
    </location>
</feature>
<keyword evidence="19" id="KW-1185">Reference proteome</keyword>
<evidence type="ECO:0000313" key="18">
    <source>
        <dbReference type="EMBL" id="KAJ4016642.1"/>
    </source>
</evidence>
<evidence type="ECO:0000256" key="2">
    <source>
        <dbReference type="ARBA" id="ARBA00004496"/>
    </source>
</evidence>
<keyword evidence="10" id="KW-0833">Ubl conjugation pathway</keyword>
<evidence type="ECO:0000256" key="12">
    <source>
        <dbReference type="ARBA" id="ARBA00022895"/>
    </source>
</evidence>
<keyword evidence="15" id="KW-0539">Nucleus</keyword>
<feature type="compositionally biased region" description="Basic and acidic residues" evidence="16">
    <location>
        <begin position="32"/>
        <end position="41"/>
    </location>
</feature>
<reference evidence="18" key="1">
    <citation type="submission" date="2022-10" db="EMBL/GenBank/DDBJ databases">
        <title>Fusarium specimens isolated from Avocado Roots.</title>
        <authorList>
            <person name="Stajich J."/>
            <person name="Roper C."/>
            <person name="Heimlech-Rivalta G."/>
        </authorList>
    </citation>
    <scope>NUCLEOTIDE SEQUENCE</scope>
    <source>
        <strain evidence="18">CF00143</strain>
    </source>
</reference>
<feature type="compositionally biased region" description="Low complexity" evidence="16">
    <location>
        <begin position="251"/>
        <end position="269"/>
    </location>
</feature>
<evidence type="ECO:0000256" key="6">
    <source>
        <dbReference type="ARBA" id="ARBA00022454"/>
    </source>
</evidence>
<evidence type="ECO:0000259" key="17">
    <source>
        <dbReference type="Pfam" id="PF02845"/>
    </source>
</evidence>
<feature type="compositionally biased region" description="Polar residues" evidence="16">
    <location>
        <begin position="638"/>
        <end position="651"/>
    </location>
</feature>
<keyword evidence="8" id="KW-0597">Phosphoprotein</keyword>
<keyword evidence="14" id="KW-0234">DNA repair</keyword>
<name>A0A9W8UA90_9HYPO</name>
<evidence type="ECO:0000256" key="7">
    <source>
        <dbReference type="ARBA" id="ARBA00022490"/>
    </source>
</evidence>
<evidence type="ECO:0000256" key="10">
    <source>
        <dbReference type="ARBA" id="ARBA00022786"/>
    </source>
</evidence>
<dbReference type="Pfam" id="PF02845">
    <property type="entry name" value="CUE"/>
    <property type="match status" value="1"/>
</dbReference>
<evidence type="ECO:0000256" key="9">
    <source>
        <dbReference type="ARBA" id="ARBA00022763"/>
    </source>
</evidence>
<feature type="compositionally biased region" description="Polar residues" evidence="16">
    <location>
        <begin position="359"/>
        <end position="375"/>
    </location>
</feature>
<dbReference type="InterPro" id="IPR051833">
    <property type="entry name" value="TC-DDR_regulator"/>
</dbReference>
<protein>
    <recommendedName>
        <fullName evidence="5">RNA polymerase II degradation factor 1</fullName>
    </recommendedName>
</protein>
<dbReference type="InterPro" id="IPR041803">
    <property type="entry name" value="DEF1_CUE"/>
</dbReference>
<evidence type="ECO:0000256" key="11">
    <source>
        <dbReference type="ARBA" id="ARBA00022843"/>
    </source>
</evidence>
<sequence length="935" mass="97225">MSEATSRTSASRGRGSGRGGRGGFAGRGGRRTNGDKPDHSTADSQGAFEDEGDFGELRKQYGEKTSVIREMFPDWSEADVLFALQETDGDENEAVTRIAEGTVSQWGEVSKPKKASRAKAKDQAPTPSNDATSTGPRAARGGRGASEGGRGRGRATERGGRSTRGRPAAAPTNGAGPKENAALSIPTEESSVWGTKDPKVGTSEDKESTPEQPSLSATVEAPKPAAPAVKTWASMLRQSAAPKAPPKPKEAPAAPQPAAEPAEPESAPEPLEPEPEAVPEPEPETAPAPADETEETTPVADTATPAEAPQVSVEPEVALPPSKDELTESNLEQVVDESKPPPEGTVASTTADSWDPRQNPASVNATPISAAQQQHHAPPSGFAATAAKATAERTTRVPSHHHQRRVLDQEEAVRMPGNREVDRAAVQFGAFSLNGDEDIDGDREEPETRAQPPADSPVTHPRTSLPPATQAGVPDSFAQKPAPAVAPIAAPTGMILFSSLPFRLFADQVTVPSAQSQAQAQAQMPGQVPASSAQQYGRFGQAGAQDPMAAQKPLDPFNQQSTPSSQPPFDNFSSQTSQAQQPGGAFSSAPTDYASYYTANQTDRNAYNYYNQQFGQQGGQGPDATASQRPFGGYGASQADNLSQYPQSGLHNQPRFGGSAADAQNSGNSTPNPTTQAQQQQAQQPAQQQQPGQGSQPQSHGQYSQYNHPYYSNPYYHQYYSGYGQGGFGPYGKGGMYGQPYGMSPNAPYDHSSSPAGFGQSSLHRDSGLGSGLGDYGRVATSQAASQPGLGASSFGSVHDSFARGGAPFQTQGQSFNSPGQPGNAVADDLKPPFGDSKAGSGPSPSLGGARPGSATNAPAAQTGLPPPQNYGGYPSHLQGHNLQHGSNAYGMGGNAGASQHGNSPYGSYAQGFGGSGYYAGQQQQQRGGWGGNYH</sequence>
<feature type="compositionally biased region" description="Polar residues" evidence="16">
    <location>
        <begin position="751"/>
        <end position="762"/>
    </location>
</feature>
<feature type="compositionally biased region" description="Low complexity" evidence="16">
    <location>
        <begin position="676"/>
        <end position="708"/>
    </location>
</feature>
<keyword evidence="13" id="KW-0238">DNA-binding</keyword>
<feature type="compositionally biased region" description="Acidic residues" evidence="16">
    <location>
        <begin position="271"/>
        <end position="283"/>
    </location>
</feature>
<feature type="compositionally biased region" description="Polar residues" evidence="16">
    <location>
        <begin position="662"/>
        <end position="675"/>
    </location>
</feature>
<accession>A0A9W8UA90</accession>
<feature type="region of interest" description="Disordered" evidence="16">
    <location>
        <begin position="747"/>
        <end position="770"/>
    </location>
</feature>
<evidence type="ECO:0000256" key="14">
    <source>
        <dbReference type="ARBA" id="ARBA00023204"/>
    </source>
</evidence>
<comment type="subcellular location">
    <subcellularLocation>
        <location evidence="3">Chromosome</location>
        <location evidence="3">Telomere</location>
    </subcellularLocation>
    <subcellularLocation>
        <location evidence="2">Cytoplasm</location>
    </subcellularLocation>
    <subcellularLocation>
        <location evidence="1">Nucleus</location>
    </subcellularLocation>
</comment>
<feature type="domain" description="CUE" evidence="17">
    <location>
        <begin position="65"/>
        <end position="102"/>
    </location>
</feature>
<dbReference type="GO" id="GO:0003677">
    <property type="term" value="F:DNA binding"/>
    <property type="evidence" value="ECO:0007669"/>
    <property type="project" value="UniProtKB-KW"/>
</dbReference>
<dbReference type="GO" id="GO:0005634">
    <property type="term" value="C:nucleus"/>
    <property type="evidence" value="ECO:0007669"/>
    <property type="project" value="UniProtKB-SubCell"/>
</dbReference>
<comment type="similarity">
    <text evidence="4">Belongs to the DEF1 family.</text>
</comment>
<feature type="region of interest" description="Disordered" evidence="16">
    <location>
        <begin position="540"/>
        <end position="588"/>
    </location>
</feature>
<feature type="region of interest" description="Disordered" evidence="16">
    <location>
        <begin position="99"/>
        <end position="479"/>
    </location>
</feature>
<evidence type="ECO:0000256" key="16">
    <source>
        <dbReference type="SAM" id="MobiDB-lite"/>
    </source>
</evidence>
<feature type="compositionally biased region" description="Low complexity" evidence="16">
    <location>
        <begin position="217"/>
        <end position="233"/>
    </location>
</feature>
<comment type="caution">
    <text evidence="18">The sequence shown here is derived from an EMBL/GenBank/DDBJ whole genome shotgun (WGS) entry which is preliminary data.</text>
</comment>
<dbReference type="AlphaFoldDB" id="A0A9W8UA90"/>
<feature type="region of interest" description="Disordered" evidence="16">
    <location>
        <begin position="801"/>
        <end position="935"/>
    </location>
</feature>
<keyword evidence="6" id="KW-0158">Chromosome</keyword>